<proteinExistence type="predicted"/>
<accession>A0A8H3BWQ2</accession>
<evidence type="ECO:0000313" key="2">
    <source>
        <dbReference type="EMBL" id="CAE6465945.1"/>
    </source>
</evidence>
<feature type="compositionally biased region" description="Basic and acidic residues" evidence="1">
    <location>
        <begin position="52"/>
        <end position="95"/>
    </location>
</feature>
<feature type="compositionally biased region" description="Basic and acidic residues" evidence="1">
    <location>
        <begin position="146"/>
        <end position="158"/>
    </location>
</feature>
<reference evidence="2" key="1">
    <citation type="submission" date="2021-01" db="EMBL/GenBank/DDBJ databases">
        <authorList>
            <person name="Kaushik A."/>
        </authorList>
    </citation>
    <scope>NUCLEOTIDE SEQUENCE</scope>
    <source>
        <strain evidence="2">AG1-1C</strain>
    </source>
</reference>
<evidence type="ECO:0000256" key="1">
    <source>
        <dbReference type="SAM" id="MobiDB-lite"/>
    </source>
</evidence>
<protein>
    <submittedName>
        <fullName evidence="2">Uncharacterized protein</fullName>
    </submittedName>
</protein>
<gene>
    <name evidence="2" type="ORF">RDB_LOCUS166971</name>
</gene>
<sequence length="538" mass="59009">MGELHQGSDSLGSVGLGKLAEAIALAADALASAAEALADAARTISDASSIINEKHSSKDFIGGKESTHTSEERDSGSDLKIDQKALTEHHARSESKQAAPTTSPSAPSTAVVSEFSKDTKRTSLYTFTGKQAPDLRLPQCKNKVEIPEPHLKPERQSEIKIVSDASELPPKSTIRNNKMPPKLSLDDDPERNLSSREASYRNYIHLDQDSDALAFIAYMIVKANRVICIAPEDIIDAHSEKLQFLTLANIYHAYVPQQFKRIAERLYTLSDMASHNIVLTPANKFILNAGSFKQLSPDCILHWGPPTSAYHYRSRVLSSLAPEARACIILVGQIEFNGVAHGVEPYSNDVLNTYFCLNSPLQLLRQKASISHYVSGSPALKSCSKPARMELANSAPPPFIAPVDQPTGGSLPAGHYYIVLDSANDKDTVPVIAYLVSRNSMTVCYVPEDKELYRYRRLIDLIINTNTLMPTSTKGKKLKPATNWPKSEKSSVLLRPATKDWFSFWSKSLEDCIVYWGIPSDLAASVQYDGAVLVSGSY</sequence>
<organism evidence="2 3">
    <name type="scientific">Rhizoctonia solani</name>
    <dbReference type="NCBI Taxonomy" id="456999"/>
    <lineage>
        <taxon>Eukaryota</taxon>
        <taxon>Fungi</taxon>
        <taxon>Dikarya</taxon>
        <taxon>Basidiomycota</taxon>
        <taxon>Agaricomycotina</taxon>
        <taxon>Agaricomycetes</taxon>
        <taxon>Cantharellales</taxon>
        <taxon>Ceratobasidiaceae</taxon>
        <taxon>Rhizoctonia</taxon>
    </lineage>
</organism>
<dbReference type="EMBL" id="CAJMWS010000844">
    <property type="protein sequence ID" value="CAE6465945.1"/>
    <property type="molecule type" value="Genomic_DNA"/>
</dbReference>
<feature type="compositionally biased region" description="Low complexity" evidence="1">
    <location>
        <begin position="98"/>
        <end position="110"/>
    </location>
</feature>
<dbReference type="Proteomes" id="UP000663846">
    <property type="component" value="Unassembled WGS sequence"/>
</dbReference>
<comment type="caution">
    <text evidence="2">The sequence shown here is derived from an EMBL/GenBank/DDBJ whole genome shotgun (WGS) entry which is preliminary data.</text>
</comment>
<feature type="region of interest" description="Disordered" evidence="1">
    <location>
        <begin position="146"/>
        <end position="192"/>
    </location>
</feature>
<evidence type="ECO:0000313" key="3">
    <source>
        <dbReference type="Proteomes" id="UP000663846"/>
    </source>
</evidence>
<feature type="region of interest" description="Disordered" evidence="1">
    <location>
        <begin position="52"/>
        <end position="115"/>
    </location>
</feature>
<name>A0A8H3BWQ2_9AGAM</name>
<dbReference type="AlphaFoldDB" id="A0A8H3BWQ2"/>